<proteinExistence type="predicted"/>
<dbReference type="EMBL" id="LKTP01000008">
    <property type="protein sequence ID" value="KRG29541.1"/>
    <property type="molecule type" value="Genomic_DNA"/>
</dbReference>
<reference evidence="2" key="1">
    <citation type="submission" date="2015-10" db="EMBL/GenBank/DDBJ databases">
        <title>Draft genome sequence of Salegentibacter mishustinae KCTC 12263.</title>
        <authorList>
            <person name="Lin W."/>
            <person name="Zheng Q."/>
        </authorList>
    </citation>
    <scope>NUCLEOTIDE SEQUENCE [LARGE SCALE GENOMIC DNA]</scope>
    <source>
        <strain evidence="2">KCTC 12263</strain>
    </source>
</reference>
<organism evidence="2 3">
    <name type="scientific">Salegentibacter mishustinae</name>
    <dbReference type="NCBI Taxonomy" id="270918"/>
    <lineage>
        <taxon>Bacteria</taxon>
        <taxon>Pseudomonadati</taxon>
        <taxon>Bacteroidota</taxon>
        <taxon>Flavobacteriia</taxon>
        <taxon>Flavobacteriales</taxon>
        <taxon>Flavobacteriaceae</taxon>
        <taxon>Salegentibacter</taxon>
    </lineage>
</organism>
<keyword evidence="1" id="KW-1133">Transmembrane helix</keyword>
<dbReference type="OrthoDB" id="1449306at2"/>
<keyword evidence="3" id="KW-1185">Reference proteome</keyword>
<keyword evidence="1" id="KW-0812">Transmembrane</keyword>
<evidence type="ECO:0000256" key="1">
    <source>
        <dbReference type="SAM" id="Phobius"/>
    </source>
</evidence>
<comment type="caution">
    <text evidence="2">The sequence shown here is derived from an EMBL/GenBank/DDBJ whole genome shotgun (WGS) entry which is preliminary data.</text>
</comment>
<dbReference type="AlphaFoldDB" id="A0A0Q9Z9D2"/>
<dbReference type="STRING" id="270918.APR42_16135"/>
<accession>A0A0Q9Z9D2</accession>
<name>A0A0Q9Z9D2_9FLAO</name>
<evidence type="ECO:0000313" key="2">
    <source>
        <dbReference type="EMBL" id="KRG29541.1"/>
    </source>
</evidence>
<keyword evidence="1" id="KW-0472">Membrane</keyword>
<gene>
    <name evidence="2" type="ORF">APR42_16135</name>
</gene>
<evidence type="ECO:0000313" key="3">
    <source>
        <dbReference type="Proteomes" id="UP000051643"/>
    </source>
</evidence>
<protein>
    <submittedName>
        <fullName evidence="2">Uncharacterized protein</fullName>
    </submittedName>
</protein>
<dbReference type="RefSeq" id="WP_057481281.1">
    <property type="nucleotide sequence ID" value="NZ_BMWR01000011.1"/>
</dbReference>
<feature type="transmembrane region" description="Helical" evidence="1">
    <location>
        <begin position="12"/>
        <end position="32"/>
    </location>
</feature>
<feature type="transmembrane region" description="Helical" evidence="1">
    <location>
        <begin position="38"/>
        <end position="61"/>
    </location>
</feature>
<dbReference type="Proteomes" id="UP000051643">
    <property type="component" value="Unassembled WGS sequence"/>
</dbReference>
<sequence length="94" mass="10696">MKKYSPYKNIRKGAVIFGLSLPLFALMMLSIIASLMVIIFSFSLDVIISALLFNAFLYIGLNRISRLLEFLQMTGAFPKMISNKRNSGIHYEKD</sequence>